<comment type="function">
    <text evidence="1">Catalyzes oxygen-dependent 5-hydroxyuridine (ho5U) modification at position 34 in tRNAs.</text>
</comment>
<dbReference type="InterPro" id="IPR036873">
    <property type="entry name" value="Rhodanese-like_dom_sf"/>
</dbReference>
<dbReference type="HAMAP" id="MF_00469">
    <property type="entry name" value="TrhO"/>
    <property type="match status" value="1"/>
</dbReference>
<dbReference type="SUPFAM" id="SSF48695">
    <property type="entry name" value="Multiheme cytochromes"/>
    <property type="match status" value="1"/>
</dbReference>
<dbReference type="EMBL" id="CP123443">
    <property type="protein sequence ID" value="WGK69952.1"/>
    <property type="molecule type" value="Genomic_DNA"/>
</dbReference>
<evidence type="ECO:0000313" key="3">
    <source>
        <dbReference type="EMBL" id="WGK69952.1"/>
    </source>
</evidence>
<keyword evidence="1" id="KW-0560">Oxidoreductase</keyword>
<dbReference type="Pfam" id="PF17773">
    <property type="entry name" value="UPF0176_N"/>
    <property type="match status" value="1"/>
</dbReference>
<accession>A0ABY8MJ14</accession>
<comment type="catalytic activity">
    <reaction evidence="1">
        <text>uridine(34) in tRNA + AH2 + O2 = 5-hydroxyuridine(34) in tRNA + A + H2O</text>
        <dbReference type="Rhea" id="RHEA:64224"/>
        <dbReference type="Rhea" id="RHEA-COMP:11727"/>
        <dbReference type="Rhea" id="RHEA-COMP:13381"/>
        <dbReference type="ChEBI" id="CHEBI:13193"/>
        <dbReference type="ChEBI" id="CHEBI:15377"/>
        <dbReference type="ChEBI" id="CHEBI:15379"/>
        <dbReference type="ChEBI" id="CHEBI:17499"/>
        <dbReference type="ChEBI" id="CHEBI:65315"/>
        <dbReference type="ChEBI" id="CHEBI:136877"/>
    </reaction>
</comment>
<dbReference type="InterPro" id="IPR040503">
    <property type="entry name" value="TRHO_N"/>
</dbReference>
<dbReference type="InterPro" id="IPR001763">
    <property type="entry name" value="Rhodanese-like_dom"/>
</dbReference>
<dbReference type="SMART" id="SM00450">
    <property type="entry name" value="RHOD"/>
    <property type="match status" value="1"/>
</dbReference>
<proteinExistence type="inferred from homology"/>
<dbReference type="PANTHER" id="PTHR43268:SF3">
    <property type="entry name" value="RHODANESE-LIKE DOMAIN-CONTAINING PROTEIN 7-RELATED"/>
    <property type="match status" value="1"/>
</dbReference>
<dbReference type="Gene3D" id="3.30.70.100">
    <property type="match status" value="1"/>
</dbReference>
<dbReference type="PANTHER" id="PTHR43268">
    <property type="entry name" value="THIOSULFATE SULFURTRANSFERASE/RHODANESE-LIKE DOMAIN-CONTAINING PROTEIN 2"/>
    <property type="match status" value="1"/>
</dbReference>
<keyword evidence="1" id="KW-0819">tRNA processing</keyword>
<dbReference type="Gene3D" id="3.40.250.10">
    <property type="entry name" value="Rhodanese-like domain"/>
    <property type="match status" value="1"/>
</dbReference>
<evidence type="ECO:0000259" key="2">
    <source>
        <dbReference type="SMART" id="SM00450"/>
    </source>
</evidence>
<protein>
    <recommendedName>
        <fullName evidence="1">tRNA uridine(34) hydroxylase</fullName>
        <ecNumber evidence="1">1.14.-.-</ecNumber>
    </recommendedName>
    <alternativeName>
        <fullName evidence="1">tRNA hydroxylation protein O</fullName>
    </alternativeName>
</protein>
<dbReference type="InterPro" id="IPR036280">
    <property type="entry name" value="Multihaem_cyt_sf"/>
</dbReference>
<dbReference type="EC" id="1.14.-.-" evidence="1"/>
<organism evidence="3 4">
    <name type="scientific">Candidatus Haliotispira prima</name>
    <dbReference type="NCBI Taxonomy" id="3034016"/>
    <lineage>
        <taxon>Bacteria</taxon>
        <taxon>Pseudomonadati</taxon>
        <taxon>Spirochaetota</taxon>
        <taxon>Spirochaetia</taxon>
        <taxon>Spirochaetales</taxon>
        <taxon>Spirochaetaceae</taxon>
        <taxon>Candidatus Haliotispira</taxon>
    </lineage>
</organism>
<dbReference type="Proteomes" id="UP001228690">
    <property type="component" value="Chromosome"/>
</dbReference>
<evidence type="ECO:0000256" key="1">
    <source>
        <dbReference type="HAMAP-Rule" id="MF_00469"/>
    </source>
</evidence>
<name>A0ABY8MJ14_9SPIO</name>
<keyword evidence="4" id="KW-1185">Reference proteome</keyword>
<gene>
    <name evidence="1" type="primary">trhO</name>
    <name evidence="3" type="ORF">P0082_03590</name>
</gene>
<comment type="similarity">
    <text evidence="1">Belongs to the TrhO family.</text>
</comment>
<reference evidence="3 4" key="1">
    <citation type="submission" date="2023-04" db="EMBL/GenBank/DDBJ databases">
        <title>Spirochaete genome identified in red abalone sample constitutes a novel genus.</title>
        <authorList>
            <person name="Sharma S.P."/>
            <person name="Purcell C.M."/>
            <person name="Hyde J.R."/>
            <person name="Severin A.J."/>
        </authorList>
    </citation>
    <scope>NUCLEOTIDE SEQUENCE [LARGE SCALE GENOMIC DNA]</scope>
    <source>
        <strain evidence="3 4">SP-2023</strain>
    </source>
</reference>
<dbReference type="InterPro" id="IPR020936">
    <property type="entry name" value="TrhO"/>
</dbReference>
<dbReference type="CDD" id="cd01518">
    <property type="entry name" value="RHOD_YceA"/>
    <property type="match status" value="1"/>
</dbReference>
<dbReference type="RefSeq" id="WP_326928153.1">
    <property type="nucleotide sequence ID" value="NZ_CP123443.1"/>
</dbReference>
<evidence type="ECO:0000313" key="4">
    <source>
        <dbReference type="Proteomes" id="UP001228690"/>
    </source>
</evidence>
<dbReference type="Pfam" id="PF00581">
    <property type="entry name" value="Rhodanese"/>
    <property type="match status" value="1"/>
</dbReference>
<dbReference type="SUPFAM" id="SSF52821">
    <property type="entry name" value="Rhodanese/Cell cycle control phosphatase"/>
    <property type="match status" value="1"/>
</dbReference>
<feature type="domain" description="Rhodanese" evidence="2">
    <location>
        <begin position="137"/>
        <end position="237"/>
    </location>
</feature>
<dbReference type="NCBIfam" id="NF001136">
    <property type="entry name" value="PRK00142.1-4"/>
    <property type="match status" value="1"/>
</dbReference>
<sequence>MPDNQVLEAAQLKAVQLKAAQTEDGLRFSVCAFYKFVTLEDYPEWQTPLKEFCVERGIYGTILLAREGFNGTVAGSSEAIAELKAHLNADERFRDSEMKDSRAGEMPFDRMKVRIKREIVALGAPEINPAECRGTYVAPEDWNAKVLDQGIPVIDTRNDYEYTLGSFPGAINPNTATFKEFKDYVGTLDPKEMPRVAMFCTGGIRCEKASAYMLSKGFEEVCHLKGGILQYLENVREDNRWEGECFVFDNRVALKKGLELGESGYCMNCQASLKPEDMTKSTDWEHGVSCRHCHDRTSEEQKEELRLRLELRLGLRQQKKTASVFPVPLNSET</sequence>